<feature type="domain" description="Methyl-accepting transducer" evidence="6">
    <location>
        <begin position="259"/>
        <end position="495"/>
    </location>
</feature>
<accession>A0A2S7XQ13</accession>
<dbReference type="AlphaFoldDB" id="A0A2S7XQ13"/>
<comment type="caution">
    <text evidence="8">The sequence shown here is derived from an EMBL/GenBank/DDBJ whole genome shotgun (WGS) entry which is preliminary data.</text>
</comment>
<dbReference type="SMART" id="SM00304">
    <property type="entry name" value="HAMP"/>
    <property type="match status" value="1"/>
</dbReference>
<keyword evidence="2 4" id="KW-0807">Transducer</keyword>
<feature type="transmembrane region" description="Helical" evidence="5">
    <location>
        <begin position="179"/>
        <end position="201"/>
    </location>
</feature>
<dbReference type="PROSITE" id="PS50111">
    <property type="entry name" value="CHEMOTAXIS_TRANSDUC_2"/>
    <property type="match status" value="1"/>
</dbReference>
<dbReference type="Pfam" id="PF00015">
    <property type="entry name" value="MCPsignal"/>
    <property type="match status" value="1"/>
</dbReference>
<keyword evidence="5" id="KW-0812">Transmembrane</keyword>
<evidence type="ECO:0000313" key="9">
    <source>
        <dbReference type="Proteomes" id="UP000239936"/>
    </source>
</evidence>
<evidence type="ECO:0000256" key="4">
    <source>
        <dbReference type="PROSITE-ProRule" id="PRU00284"/>
    </source>
</evidence>
<dbReference type="Proteomes" id="UP000239936">
    <property type="component" value="Unassembled WGS sequence"/>
</dbReference>
<dbReference type="GO" id="GO:0016020">
    <property type="term" value="C:membrane"/>
    <property type="evidence" value="ECO:0007669"/>
    <property type="project" value="UniProtKB-SubCell"/>
</dbReference>
<evidence type="ECO:0000256" key="5">
    <source>
        <dbReference type="SAM" id="Phobius"/>
    </source>
</evidence>
<evidence type="ECO:0000259" key="6">
    <source>
        <dbReference type="PROSITE" id="PS50111"/>
    </source>
</evidence>
<dbReference type="InterPro" id="IPR003660">
    <property type="entry name" value="HAMP_dom"/>
</dbReference>
<dbReference type="GO" id="GO:0006935">
    <property type="term" value="P:chemotaxis"/>
    <property type="evidence" value="ECO:0007669"/>
    <property type="project" value="UniProtKB-ARBA"/>
</dbReference>
<feature type="domain" description="HAMP" evidence="7">
    <location>
        <begin position="202"/>
        <end position="254"/>
    </location>
</feature>
<dbReference type="PANTHER" id="PTHR32089">
    <property type="entry name" value="METHYL-ACCEPTING CHEMOTAXIS PROTEIN MCPB"/>
    <property type="match status" value="1"/>
</dbReference>
<protein>
    <recommendedName>
        <fullName evidence="10">Methyl-accepting chemotaxis protein</fullName>
    </recommendedName>
</protein>
<dbReference type="RefSeq" id="WP_105074534.1">
    <property type="nucleotide sequence ID" value="NZ_PPGH01000037.1"/>
</dbReference>
<dbReference type="CDD" id="cd11386">
    <property type="entry name" value="MCP_signal"/>
    <property type="match status" value="1"/>
</dbReference>
<evidence type="ECO:0000259" key="7">
    <source>
        <dbReference type="PROSITE" id="PS50885"/>
    </source>
</evidence>
<dbReference type="SUPFAM" id="SSF58104">
    <property type="entry name" value="Methyl-accepting chemotaxis protein (MCP) signaling domain"/>
    <property type="match status" value="1"/>
</dbReference>
<evidence type="ECO:0008006" key="10">
    <source>
        <dbReference type="Google" id="ProtNLM"/>
    </source>
</evidence>
<gene>
    <name evidence="8" type="ORF">CXB77_15200</name>
</gene>
<sequence>MNMSLSGKLYSMAAIMAALVIVGAVSGYFGIMHSIDSFSNLMVEEEEQVRVALKAQVYYGMAVRAFKNYLIRKDAKYTQEFNQAAAAMKGELETYSRLADSQEEKDAINNASKTLAVFEQAFSEMSKQREINNDIPAIDKLFGRPAAPVYDAILVLDGIAKKDYELEYKRVEALALQTGVILIVGGLLGIVLIVVSSHLIIRRILLAVQSVTAAARRAAERDLTMKATVFGADAIAMMALDINKMMANLGIILGKMNTTSVAVTQRSQAFSATVTNIRLKMSEQAAKTAHVATSATEMSKSILDIARNTSDIAISATATLKTADEGKNAVGKTVAEVSEIAKTVTGLAALVHSLGDRSKQIGDIVNVIKNIAAQTNLLALNAAIEAARAGEQGRGFAVVADEVRELAEKTAHSTAQISAMIGAIQSETAEAVKTMEDGSKKVASGVELASLAGVALDHIHEKVATLQGMVQEIASATEEMSVVSSQISDDIKVIAAASQETSVSSVGIQDAALELNQLSLAMQNEANLFKI</sequence>
<evidence type="ECO:0000256" key="2">
    <source>
        <dbReference type="ARBA" id="ARBA00023224"/>
    </source>
</evidence>
<keyword evidence="5" id="KW-0472">Membrane</keyword>
<name>A0A2S7XQ13_9GAMM</name>
<dbReference type="GO" id="GO:0007165">
    <property type="term" value="P:signal transduction"/>
    <property type="evidence" value="ECO:0007669"/>
    <property type="project" value="UniProtKB-KW"/>
</dbReference>
<dbReference type="OrthoDB" id="9781845at2"/>
<dbReference type="PANTHER" id="PTHR32089:SF112">
    <property type="entry name" value="LYSOZYME-LIKE PROTEIN-RELATED"/>
    <property type="match status" value="1"/>
</dbReference>
<dbReference type="FunFam" id="1.10.287.950:FF:000001">
    <property type="entry name" value="Methyl-accepting chemotaxis sensory transducer"/>
    <property type="match status" value="1"/>
</dbReference>
<organism evidence="8 9">
    <name type="scientific">Chromatium okenii</name>
    <dbReference type="NCBI Taxonomy" id="61644"/>
    <lineage>
        <taxon>Bacteria</taxon>
        <taxon>Pseudomonadati</taxon>
        <taxon>Pseudomonadota</taxon>
        <taxon>Gammaproteobacteria</taxon>
        <taxon>Chromatiales</taxon>
        <taxon>Chromatiaceae</taxon>
        <taxon>Chromatium</taxon>
    </lineage>
</organism>
<proteinExistence type="inferred from homology"/>
<reference evidence="8 9" key="1">
    <citation type="submission" date="2018-01" db="EMBL/GenBank/DDBJ databases">
        <title>The complete genome sequence of Chromatium okenii LaCa, a purple sulfur bacterium with a turbulent life.</title>
        <authorList>
            <person name="Luedin S.M."/>
            <person name="Liechti N."/>
            <person name="Storelli N."/>
            <person name="Danza F."/>
            <person name="Wittwer M."/>
            <person name="Pothier J.F."/>
            <person name="Tonolla M.A."/>
        </authorList>
    </citation>
    <scope>NUCLEOTIDE SEQUENCE [LARGE SCALE GENOMIC DNA]</scope>
    <source>
        <strain evidence="8 9">LaCa</strain>
    </source>
</reference>
<feature type="transmembrane region" description="Helical" evidence="5">
    <location>
        <begin position="12"/>
        <end position="31"/>
    </location>
</feature>
<evidence type="ECO:0000256" key="1">
    <source>
        <dbReference type="ARBA" id="ARBA00004370"/>
    </source>
</evidence>
<keyword evidence="9" id="KW-1185">Reference proteome</keyword>
<dbReference type="SMART" id="SM00283">
    <property type="entry name" value="MA"/>
    <property type="match status" value="1"/>
</dbReference>
<dbReference type="InterPro" id="IPR004089">
    <property type="entry name" value="MCPsignal_dom"/>
</dbReference>
<evidence type="ECO:0000313" key="8">
    <source>
        <dbReference type="EMBL" id="PQJ95512.1"/>
    </source>
</evidence>
<dbReference type="Gene3D" id="1.10.287.950">
    <property type="entry name" value="Methyl-accepting chemotaxis protein"/>
    <property type="match status" value="1"/>
</dbReference>
<comment type="similarity">
    <text evidence="3">Belongs to the methyl-accepting chemotaxis (MCP) protein family.</text>
</comment>
<comment type="subcellular location">
    <subcellularLocation>
        <location evidence="1">Membrane</location>
    </subcellularLocation>
</comment>
<dbReference type="EMBL" id="PPGH01000037">
    <property type="protein sequence ID" value="PQJ95512.1"/>
    <property type="molecule type" value="Genomic_DNA"/>
</dbReference>
<dbReference type="PROSITE" id="PS50885">
    <property type="entry name" value="HAMP"/>
    <property type="match status" value="1"/>
</dbReference>
<evidence type="ECO:0000256" key="3">
    <source>
        <dbReference type="ARBA" id="ARBA00029447"/>
    </source>
</evidence>
<keyword evidence="5" id="KW-1133">Transmembrane helix</keyword>